<evidence type="ECO:0000313" key="4">
    <source>
        <dbReference type="Proteomes" id="UP000728032"/>
    </source>
</evidence>
<comment type="similarity">
    <text evidence="1 2">Belongs to the terpene synthase family.</text>
</comment>
<dbReference type="Proteomes" id="UP000728032">
    <property type="component" value="Unassembled WGS sequence"/>
</dbReference>
<keyword evidence="2" id="KW-0456">Lyase</keyword>
<name>A0A7R9LXJ6_9ACAR</name>
<dbReference type="OrthoDB" id="2861623at2759"/>
<dbReference type="SUPFAM" id="SSF48576">
    <property type="entry name" value="Terpenoid synthases"/>
    <property type="match status" value="1"/>
</dbReference>
<keyword evidence="4" id="KW-1185">Reference proteome</keyword>
<dbReference type="AlphaFoldDB" id="A0A7R9LXJ6"/>
<keyword evidence="2" id="KW-0479">Metal-binding</keyword>
<comment type="cofactor">
    <cofactor evidence="2">
        <name>Mg(2+)</name>
        <dbReference type="ChEBI" id="CHEBI:18420"/>
    </cofactor>
</comment>
<dbReference type="GO" id="GO:0008299">
    <property type="term" value="P:isoprenoid biosynthetic process"/>
    <property type="evidence" value="ECO:0007669"/>
    <property type="project" value="UniProtKB-ARBA"/>
</dbReference>
<dbReference type="EMBL" id="OC918025">
    <property type="protein sequence ID" value="CAD7648524.1"/>
    <property type="molecule type" value="Genomic_DNA"/>
</dbReference>
<dbReference type="PANTHER" id="PTHR35201:SF4">
    <property type="entry name" value="BETA-PINACENE SYNTHASE-RELATED"/>
    <property type="match status" value="1"/>
</dbReference>
<evidence type="ECO:0000256" key="2">
    <source>
        <dbReference type="RuleBase" id="RU366034"/>
    </source>
</evidence>
<sequence>MALSVNTTESKESHKFKPRYPIPEIQSVLPYNENPLHLVEPMDSQCKDWCFETSLFSRDEFRRIANATYYTAYFYSFCTDRDRYETLTKSLVNVFILDDHMETTWGEINRKEIKAKEIYGQLHEVCDKLLDPGNKSIKMDRWKPYILGAYAIYGMVVSAYNDCQRKRCLMLLKGWADGMIEECIDLNADKRIDNLTQFMEVRDRSVAVRFFIQLMEYADNLFVPQAEWDHPKFQRLLELATYLVTLVNEVYSFEKEVKERDWNMAEAYNMVAFYVRFKGMSVTEAMDSLVKDYMEMESEIVALKEEVLTEDWLSPDTRVFVGRIMYFIGGALRAHVLMKRYSSLM</sequence>
<evidence type="ECO:0000313" key="3">
    <source>
        <dbReference type="EMBL" id="CAD7648524.1"/>
    </source>
</evidence>
<proteinExistence type="inferred from homology"/>
<accession>A0A7R9LXJ6</accession>
<dbReference type="Pfam" id="PF19086">
    <property type="entry name" value="Terpene_syn_C_2"/>
    <property type="match status" value="1"/>
</dbReference>
<dbReference type="EC" id="4.2.3.-" evidence="2"/>
<dbReference type="EMBL" id="CAJPVJ010003200">
    <property type="protein sequence ID" value="CAG2167289.1"/>
    <property type="molecule type" value="Genomic_DNA"/>
</dbReference>
<dbReference type="InterPro" id="IPR008949">
    <property type="entry name" value="Isoprenoid_synthase_dom_sf"/>
</dbReference>
<dbReference type="PANTHER" id="PTHR35201">
    <property type="entry name" value="TERPENE SYNTHASE"/>
    <property type="match status" value="1"/>
</dbReference>
<gene>
    <name evidence="3" type="ORF">ONB1V03_LOCUS6798</name>
</gene>
<organism evidence="3">
    <name type="scientific">Oppiella nova</name>
    <dbReference type="NCBI Taxonomy" id="334625"/>
    <lineage>
        <taxon>Eukaryota</taxon>
        <taxon>Metazoa</taxon>
        <taxon>Ecdysozoa</taxon>
        <taxon>Arthropoda</taxon>
        <taxon>Chelicerata</taxon>
        <taxon>Arachnida</taxon>
        <taxon>Acari</taxon>
        <taxon>Acariformes</taxon>
        <taxon>Sarcoptiformes</taxon>
        <taxon>Oribatida</taxon>
        <taxon>Brachypylina</taxon>
        <taxon>Oppioidea</taxon>
        <taxon>Oppiidae</taxon>
        <taxon>Oppiella</taxon>
    </lineage>
</organism>
<evidence type="ECO:0000256" key="1">
    <source>
        <dbReference type="ARBA" id="ARBA00006333"/>
    </source>
</evidence>
<dbReference type="Gene3D" id="1.10.600.10">
    <property type="entry name" value="Farnesyl Diphosphate Synthase"/>
    <property type="match status" value="1"/>
</dbReference>
<dbReference type="GO" id="GO:0010333">
    <property type="term" value="F:terpene synthase activity"/>
    <property type="evidence" value="ECO:0007669"/>
    <property type="project" value="InterPro"/>
</dbReference>
<keyword evidence="2" id="KW-0460">Magnesium</keyword>
<dbReference type="GO" id="GO:0046872">
    <property type="term" value="F:metal ion binding"/>
    <property type="evidence" value="ECO:0007669"/>
    <property type="project" value="UniProtKB-KW"/>
</dbReference>
<dbReference type="InterPro" id="IPR034686">
    <property type="entry name" value="Terpene_cyclase-like_2"/>
</dbReference>
<protein>
    <recommendedName>
        <fullName evidence="2">Terpene synthase</fullName>
        <ecNumber evidence="2">4.2.3.-</ecNumber>
    </recommendedName>
</protein>
<reference evidence="3" key="1">
    <citation type="submission" date="2020-11" db="EMBL/GenBank/DDBJ databases">
        <authorList>
            <person name="Tran Van P."/>
        </authorList>
    </citation>
    <scope>NUCLEOTIDE SEQUENCE</scope>
</reference>